<evidence type="ECO:0000256" key="1">
    <source>
        <dbReference type="ARBA" id="ARBA00010928"/>
    </source>
</evidence>
<dbReference type="GO" id="GO:0016491">
    <property type="term" value="F:oxidoreductase activity"/>
    <property type="evidence" value="ECO:0007669"/>
    <property type="project" value="UniProtKB-KW"/>
</dbReference>
<keyword evidence="6" id="KW-1185">Reference proteome</keyword>
<accession>A0A9P1M799</accession>
<evidence type="ECO:0000259" key="3">
    <source>
        <dbReference type="Pfam" id="PF01408"/>
    </source>
</evidence>
<feature type="domain" description="Gfo/Idh/MocA-like oxidoreductase N-terminal" evidence="3">
    <location>
        <begin position="21"/>
        <end position="85"/>
    </location>
</feature>
<dbReference type="AlphaFoldDB" id="A0A9P1M799"/>
<dbReference type="PANTHER" id="PTHR43708">
    <property type="entry name" value="CONSERVED EXPRESSED OXIDOREDUCTASE (EUROFUNG)"/>
    <property type="match status" value="1"/>
</dbReference>
<organism evidence="5 6">
    <name type="scientific">Parascedosporium putredinis</name>
    <dbReference type="NCBI Taxonomy" id="1442378"/>
    <lineage>
        <taxon>Eukaryota</taxon>
        <taxon>Fungi</taxon>
        <taxon>Dikarya</taxon>
        <taxon>Ascomycota</taxon>
        <taxon>Pezizomycotina</taxon>
        <taxon>Sordariomycetes</taxon>
        <taxon>Hypocreomycetidae</taxon>
        <taxon>Microascales</taxon>
        <taxon>Microascaceae</taxon>
        <taxon>Parascedosporium</taxon>
    </lineage>
</organism>
<keyword evidence="2" id="KW-0560">Oxidoreductase</keyword>
<dbReference type="Pfam" id="PF01408">
    <property type="entry name" value="GFO_IDH_MocA"/>
    <property type="match status" value="1"/>
</dbReference>
<evidence type="ECO:0000313" key="6">
    <source>
        <dbReference type="Proteomes" id="UP000838763"/>
    </source>
</evidence>
<name>A0A9P1M799_9PEZI</name>
<dbReference type="InterPro" id="IPR051317">
    <property type="entry name" value="Gfo/Idh/MocA_oxidoreduct"/>
</dbReference>
<dbReference type="InterPro" id="IPR000683">
    <property type="entry name" value="Gfo/Idh/MocA-like_OxRdtase_N"/>
</dbReference>
<dbReference type="Gene3D" id="3.40.50.720">
    <property type="entry name" value="NAD(P)-binding Rossmann-like Domain"/>
    <property type="match status" value="1"/>
</dbReference>
<reference evidence="5" key="1">
    <citation type="submission" date="2022-11" db="EMBL/GenBank/DDBJ databases">
        <authorList>
            <person name="Scott C."/>
            <person name="Bruce N."/>
        </authorList>
    </citation>
    <scope>NUCLEOTIDE SEQUENCE</scope>
</reference>
<evidence type="ECO:0000313" key="5">
    <source>
        <dbReference type="EMBL" id="CAI4212891.1"/>
    </source>
</evidence>
<dbReference type="EMBL" id="CALLCH030000006">
    <property type="protein sequence ID" value="CAI4212891.1"/>
    <property type="molecule type" value="Genomic_DNA"/>
</dbReference>
<proteinExistence type="inferred from homology"/>
<protein>
    <recommendedName>
        <fullName evidence="7">Oxidoreductase</fullName>
    </recommendedName>
</protein>
<evidence type="ECO:0008006" key="7">
    <source>
        <dbReference type="Google" id="ProtNLM"/>
    </source>
</evidence>
<dbReference type="Proteomes" id="UP000838763">
    <property type="component" value="Unassembled WGS sequence"/>
</dbReference>
<sequence>MAPLNVGVIGYGLSAKVFHIPFDLIADPAVHLVIVTTPPNTHRALAEACLRAGKHVLVEKPFVPSSADAAYLAQLSAETGALLCVFQNRRWDVDFLTVRDLLARRVLGDRVVDWKVGLAAEQGGGPLYDLGTHLIDQVYALFGTPERVFGKVTAQRSAAAGDGGDAEPDSVTALLSYPAGGPAVHVRISVMSAQEPQPRFRIRGTRGTFVKSGLDPQEPHLRAGGTIADEGFGKDQHPGTIYLAKEDGSVSPGETWAGVEPQGYGTLLESFAEAINAKDASKVPVKASEAADVLRIIEAVMESSRTGAEIKLLKLEFEEAVQTPDPAVVVLVGPLGVAARGTRMTHGTPPIQPPRGADDLLALDADLAADDNIGATLAVDADLERAAAVLLA</sequence>
<dbReference type="GO" id="GO:0000166">
    <property type="term" value="F:nucleotide binding"/>
    <property type="evidence" value="ECO:0007669"/>
    <property type="project" value="InterPro"/>
</dbReference>
<feature type="domain" description="Gfo/Idh/MocA-like oxidoreductase C-terminal" evidence="4">
    <location>
        <begin position="112"/>
        <end position="312"/>
    </location>
</feature>
<dbReference type="InterPro" id="IPR004104">
    <property type="entry name" value="Gfo/Idh/MocA-like_OxRdtase_C"/>
</dbReference>
<dbReference type="Gene3D" id="3.30.360.10">
    <property type="entry name" value="Dihydrodipicolinate Reductase, domain 2"/>
    <property type="match status" value="1"/>
</dbReference>
<comment type="similarity">
    <text evidence="1">Belongs to the Gfo/Idh/MocA family.</text>
</comment>
<evidence type="ECO:0000256" key="2">
    <source>
        <dbReference type="ARBA" id="ARBA00023002"/>
    </source>
</evidence>
<dbReference type="SUPFAM" id="SSF51735">
    <property type="entry name" value="NAD(P)-binding Rossmann-fold domains"/>
    <property type="match status" value="1"/>
</dbReference>
<dbReference type="PANTHER" id="PTHR43708:SF5">
    <property type="entry name" value="CONSERVED EXPRESSED OXIDOREDUCTASE (EUROFUNG)-RELATED"/>
    <property type="match status" value="1"/>
</dbReference>
<comment type="caution">
    <text evidence="5">The sequence shown here is derived from an EMBL/GenBank/DDBJ whole genome shotgun (WGS) entry which is preliminary data.</text>
</comment>
<dbReference type="InterPro" id="IPR036291">
    <property type="entry name" value="NAD(P)-bd_dom_sf"/>
</dbReference>
<gene>
    <name evidence="5" type="ORF">PPNO1_LOCUS2640</name>
</gene>
<evidence type="ECO:0000259" key="4">
    <source>
        <dbReference type="Pfam" id="PF02894"/>
    </source>
</evidence>
<dbReference type="Pfam" id="PF02894">
    <property type="entry name" value="GFO_IDH_MocA_C"/>
    <property type="match status" value="1"/>
</dbReference>
<dbReference type="OrthoDB" id="2129491at2759"/>